<dbReference type="Proteomes" id="UP001431209">
    <property type="component" value="Unassembled WGS sequence"/>
</dbReference>
<evidence type="ECO:0000256" key="1">
    <source>
        <dbReference type="SAM" id="Coils"/>
    </source>
</evidence>
<gene>
    <name evidence="3" type="ORF">AKO1_001440</name>
</gene>
<feature type="region of interest" description="Disordered" evidence="2">
    <location>
        <begin position="99"/>
        <end position="119"/>
    </location>
</feature>
<dbReference type="EMBL" id="JAOPGA020000963">
    <property type="protein sequence ID" value="KAL0483475.1"/>
    <property type="molecule type" value="Genomic_DNA"/>
</dbReference>
<evidence type="ECO:0000256" key="2">
    <source>
        <dbReference type="SAM" id="MobiDB-lite"/>
    </source>
</evidence>
<evidence type="ECO:0000313" key="4">
    <source>
        <dbReference type="Proteomes" id="UP001431209"/>
    </source>
</evidence>
<sequence length="240" mass="27521">MNNMEHRFKSKIDMLEKKSQYLKKMLEQSDRTKQTGEDSSEYVRDLQNQILSLLEDAGTRQDALSHVNLQVLSKEEEVRILNDKMSQMEDVMHKLMSANTSNPSPAPTPTLKSSTTLKNQKAKNLSVKIQPKKLSIKTKTDVVASCISPEQNLINEVFIDCCVSGAKPSSMTDREKCMRIMNKIRDLSQDCNKLREENFKLNEIVEGRDGKSQSNKEQLEYLKKFALKECSKGCKIRFQH</sequence>
<reference evidence="3 4" key="1">
    <citation type="submission" date="2024-03" db="EMBL/GenBank/DDBJ databases">
        <title>The Acrasis kona genome and developmental transcriptomes reveal deep origins of eukaryotic multicellular pathways.</title>
        <authorList>
            <person name="Sheikh S."/>
            <person name="Fu C.-J."/>
            <person name="Brown M.W."/>
            <person name="Baldauf S.L."/>
        </authorList>
    </citation>
    <scope>NUCLEOTIDE SEQUENCE [LARGE SCALE GENOMIC DNA]</scope>
    <source>
        <strain evidence="3 4">ATCC MYA-3509</strain>
    </source>
</reference>
<organism evidence="3 4">
    <name type="scientific">Acrasis kona</name>
    <dbReference type="NCBI Taxonomy" id="1008807"/>
    <lineage>
        <taxon>Eukaryota</taxon>
        <taxon>Discoba</taxon>
        <taxon>Heterolobosea</taxon>
        <taxon>Tetramitia</taxon>
        <taxon>Eutetramitia</taxon>
        <taxon>Acrasidae</taxon>
        <taxon>Acrasis</taxon>
    </lineage>
</organism>
<evidence type="ECO:0000313" key="3">
    <source>
        <dbReference type="EMBL" id="KAL0483475.1"/>
    </source>
</evidence>
<keyword evidence="1" id="KW-0175">Coiled coil</keyword>
<keyword evidence="4" id="KW-1185">Reference proteome</keyword>
<name>A0AAW2Z284_9EUKA</name>
<dbReference type="AlphaFoldDB" id="A0AAW2Z284"/>
<accession>A0AAW2Z284</accession>
<comment type="caution">
    <text evidence="3">The sequence shown here is derived from an EMBL/GenBank/DDBJ whole genome shotgun (WGS) entry which is preliminary data.</text>
</comment>
<protein>
    <submittedName>
        <fullName evidence="3">GolgA4</fullName>
    </submittedName>
</protein>
<proteinExistence type="predicted"/>
<feature type="coiled-coil region" evidence="1">
    <location>
        <begin position="177"/>
        <end position="204"/>
    </location>
</feature>